<keyword evidence="3" id="KW-1185">Reference proteome</keyword>
<protein>
    <submittedName>
        <fullName evidence="2">DUF58 domain-containing protein</fullName>
    </submittedName>
</protein>
<dbReference type="PANTHER" id="PTHR33608:SF12">
    <property type="entry name" value="DUF58 DOMAIN-CONTAINING PROTEIN"/>
    <property type="match status" value="1"/>
</dbReference>
<sequence>MPTSSASLVRPTLEDLIRLSEPAASLTLARTTVRALQSGQYLSAFKGRGMEFDETRPYTHGDDVRNLDWRVTARTGEPHTKLFREERERPVFLTVDYRSAMFFATRGMFKSAMVARLAALIAWSARRHGDKVGGQIFSEDESVELKPEHGHRAVLRLLKALVDQAAPRNTGAPEAALQDALTRLPRHARPGSLVFVFSDFRHLTSAGEASLGRLSRHCDLVLVFVFDPLEQQLPTGLRRFSDGRRDIVVNADAHTAEAHERSFQAREERLRDLARRYAIRLVPCRTTDEPFLVLQQSSRRPHYFRA</sequence>
<evidence type="ECO:0000313" key="2">
    <source>
        <dbReference type="EMBL" id="CAI8886843.1"/>
    </source>
</evidence>
<evidence type="ECO:0000259" key="1">
    <source>
        <dbReference type="Pfam" id="PF01882"/>
    </source>
</evidence>
<dbReference type="SUPFAM" id="SSF53300">
    <property type="entry name" value="vWA-like"/>
    <property type="match status" value="1"/>
</dbReference>
<accession>A0ABM9I4F9</accession>
<reference evidence="2 3" key="1">
    <citation type="submission" date="2023-03" db="EMBL/GenBank/DDBJ databases">
        <authorList>
            <person name="Pearce D."/>
        </authorList>
    </citation>
    <scope>NUCLEOTIDE SEQUENCE [LARGE SCALE GENOMIC DNA]</scope>
    <source>
        <strain evidence="2">Msz</strain>
    </source>
</reference>
<gene>
    <name evidence="2" type="ORF">MSZNOR_3165</name>
</gene>
<feature type="domain" description="DUF58" evidence="1">
    <location>
        <begin position="54"/>
        <end position="265"/>
    </location>
</feature>
<organism evidence="2 3">
    <name type="scientific">Methylocaldum szegediense</name>
    <dbReference type="NCBI Taxonomy" id="73780"/>
    <lineage>
        <taxon>Bacteria</taxon>
        <taxon>Pseudomonadati</taxon>
        <taxon>Pseudomonadota</taxon>
        <taxon>Gammaproteobacteria</taxon>
        <taxon>Methylococcales</taxon>
        <taxon>Methylococcaceae</taxon>
        <taxon>Methylocaldum</taxon>
    </lineage>
</organism>
<proteinExistence type="predicted"/>
<dbReference type="EMBL" id="OX458333">
    <property type="protein sequence ID" value="CAI8886843.1"/>
    <property type="molecule type" value="Genomic_DNA"/>
</dbReference>
<dbReference type="RefSeq" id="WP_036269679.1">
    <property type="nucleotide sequence ID" value="NZ_OX458333.1"/>
</dbReference>
<dbReference type="PANTHER" id="PTHR33608">
    <property type="entry name" value="BLL2464 PROTEIN"/>
    <property type="match status" value="1"/>
</dbReference>
<dbReference type="Pfam" id="PF01882">
    <property type="entry name" value="DUF58"/>
    <property type="match status" value="1"/>
</dbReference>
<dbReference type="InterPro" id="IPR002881">
    <property type="entry name" value="DUF58"/>
</dbReference>
<dbReference type="InterPro" id="IPR036465">
    <property type="entry name" value="vWFA_dom_sf"/>
</dbReference>
<dbReference type="Proteomes" id="UP001162030">
    <property type="component" value="Chromosome"/>
</dbReference>
<name>A0ABM9I4F9_9GAMM</name>
<evidence type="ECO:0000313" key="3">
    <source>
        <dbReference type="Proteomes" id="UP001162030"/>
    </source>
</evidence>